<dbReference type="GO" id="GO:0004844">
    <property type="term" value="F:uracil DNA N-glycosylase activity"/>
    <property type="evidence" value="ECO:0007669"/>
    <property type="project" value="InterPro"/>
</dbReference>
<accession>A0A6L9UDC7</accession>
<dbReference type="AlphaFoldDB" id="A0A6L9UDC7"/>
<organism evidence="1 2">
    <name type="scientific">Rhizobium lusitanum</name>
    <dbReference type="NCBI Taxonomy" id="293958"/>
    <lineage>
        <taxon>Bacteria</taxon>
        <taxon>Pseudomonadati</taxon>
        <taxon>Pseudomonadota</taxon>
        <taxon>Alphaproteobacteria</taxon>
        <taxon>Hyphomicrobiales</taxon>
        <taxon>Rhizobiaceae</taxon>
        <taxon>Rhizobium/Agrobacterium group</taxon>
        <taxon>Rhizobium</taxon>
    </lineage>
</organism>
<dbReference type="SUPFAM" id="SSF52141">
    <property type="entry name" value="Uracil-DNA glycosylase-like"/>
    <property type="match status" value="1"/>
</dbReference>
<dbReference type="PANTHER" id="PTHR11264:SF8">
    <property type="entry name" value="URACIL-DNA GLYCOSYLASE-LIKE DOMAIN-CONTAINING PROTEIN"/>
    <property type="match status" value="1"/>
</dbReference>
<gene>
    <name evidence="1" type="ORF">GR212_21725</name>
</gene>
<proteinExistence type="predicted"/>
<dbReference type="PANTHER" id="PTHR11264">
    <property type="entry name" value="URACIL-DNA GLYCOSYLASE"/>
    <property type="match status" value="1"/>
</dbReference>
<evidence type="ECO:0000313" key="1">
    <source>
        <dbReference type="EMBL" id="NEI72207.1"/>
    </source>
</evidence>
<dbReference type="InterPro" id="IPR002043">
    <property type="entry name" value="UDG_fam1"/>
</dbReference>
<dbReference type="RefSeq" id="WP_163989295.1">
    <property type="nucleotide sequence ID" value="NZ_WUEY01000011.1"/>
</dbReference>
<dbReference type="GO" id="GO:0097510">
    <property type="term" value="P:base-excision repair, AP site formation via deaminated base removal"/>
    <property type="evidence" value="ECO:0007669"/>
    <property type="project" value="TreeGrafter"/>
</dbReference>
<dbReference type="Proteomes" id="UP000483035">
    <property type="component" value="Unassembled WGS sequence"/>
</dbReference>
<evidence type="ECO:0000313" key="2">
    <source>
        <dbReference type="Proteomes" id="UP000483035"/>
    </source>
</evidence>
<protein>
    <submittedName>
        <fullName evidence="1">Uracil-DNA glycosylase</fullName>
    </submittedName>
</protein>
<reference evidence="1 2" key="1">
    <citation type="submission" date="2019-12" db="EMBL/GenBank/DDBJ databases">
        <title>Rhizobium genotypes associated with high levels of biological nitrogen fixation by grain legumes in a temperate-maritime cropping system.</title>
        <authorList>
            <person name="Maluk M."/>
            <person name="Francesc Ferrando Molina F."/>
            <person name="Lopez Del Egido L."/>
            <person name="Lafos M."/>
            <person name="Langarica-Fuentes A."/>
            <person name="Gebre Yohannes G."/>
            <person name="Young M.W."/>
            <person name="Martin P."/>
            <person name="Gantlett R."/>
            <person name="Kenicer G."/>
            <person name="Hawes C."/>
            <person name="Begg G.S."/>
            <person name="Quilliam R.S."/>
            <person name="Squire G.R."/>
            <person name="Poole P.S."/>
            <person name="Young P.W."/>
            <person name="Iannetta P.M."/>
            <person name="James E.K."/>
        </authorList>
    </citation>
    <scope>NUCLEOTIDE SEQUENCE [LARGE SCALE GENOMIC DNA]</scope>
    <source>
        <strain evidence="1 2">JHI1118</strain>
    </source>
</reference>
<dbReference type="EMBL" id="WUEY01000011">
    <property type="protein sequence ID" value="NEI72207.1"/>
    <property type="molecule type" value="Genomic_DNA"/>
</dbReference>
<dbReference type="InterPro" id="IPR036895">
    <property type="entry name" value="Uracil-DNA_glycosylase-like_sf"/>
</dbReference>
<sequence length="275" mass="30354">MTEVLAGWEGDLPPDWHAVVGAIGSDFDRIDADLEFEAWEPIFPARRGRHFPGQPKGAHALAAFDGIAPSDVRCMILGQDPYPEPGFATGRAFEAGNLASWRELDKMFSKSIRAYMQLIAAARTGDESLSESFERWPDVRQMLCDADRDFEGPSTIGDRWVRQGVLLLNASLTLSRFKVDIDPHQSRGHLPFWRPLMLKVIASLRKRDQPIVFIGFGDAAAGILAEAGLTEGTSSNCALILRDHPAFAERVLGRTNPFLLCNSYLEAMGASPIAW</sequence>
<dbReference type="Gene3D" id="3.40.470.10">
    <property type="entry name" value="Uracil-DNA glycosylase-like domain"/>
    <property type="match status" value="1"/>
</dbReference>
<name>A0A6L9UDC7_9HYPH</name>
<comment type="caution">
    <text evidence="1">The sequence shown here is derived from an EMBL/GenBank/DDBJ whole genome shotgun (WGS) entry which is preliminary data.</text>
</comment>